<dbReference type="EMBL" id="CP036402">
    <property type="protein sequence ID" value="QBI19227.1"/>
    <property type="molecule type" value="Genomic_DNA"/>
</dbReference>
<dbReference type="Pfam" id="PF09992">
    <property type="entry name" value="NAGPA"/>
    <property type="match status" value="1"/>
</dbReference>
<gene>
    <name evidence="2" type="ORF">ER308_06520</name>
</gene>
<dbReference type="OrthoDB" id="9809781at2"/>
<protein>
    <recommendedName>
        <fullName evidence="1">Phosphodiester glycosidase domain-containing protein</fullName>
    </recommendedName>
</protein>
<organism evidence="2 3">
    <name type="scientific">Egibacter rhizosphaerae</name>
    <dbReference type="NCBI Taxonomy" id="1670831"/>
    <lineage>
        <taxon>Bacteria</taxon>
        <taxon>Bacillati</taxon>
        <taxon>Actinomycetota</taxon>
        <taxon>Nitriliruptoria</taxon>
        <taxon>Egibacterales</taxon>
        <taxon>Egibacteraceae</taxon>
        <taxon>Egibacter</taxon>
    </lineage>
</organism>
<accession>A0A411YDJ7</accession>
<dbReference type="InterPro" id="IPR051922">
    <property type="entry name" value="Bact_Sporulation_Assoc"/>
</dbReference>
<dbReference type="RefSeq" id="WP_131154224.1">
    <property type="nucleotide sequence ID" value="NZ_CP036402.1"/>
</dbReference>
<dbReference type="InterPro" id="IPR007253">
    <property type="entry name" value="Cell_wall-bd_2"/>
</dbReference>
<evidence type="ECO:0000313" key="3">
    <source>
        <dbReference type="Proteomes" id="UP000291469"/>
    </source>
</evidence>
<dbReference type="PANTHER" id="PTHR30032">
    <property type="entry name" value="N-ACETYLMURAMOYL-L-ALANINE AMIDASE-RELATED"/>
    <property type="match status" value="1"/>
</dbReference>
<proteinExistence type="predicted"/>
<dbReference type="Pfam" id="PF04122">
    <property type="entry name" value="CW_binding_2"/>
    <property type="match status" value="3"/>
</dbReference>
<reference evidence="2 3" key="1">
    <citation type="submission" date="2019-01" db="EMBL/GenBank/DDBJ databases">
        <title>Egibacter rhizosphaerae EGI 80759T.</title>
        <authorList>
            <person name="Chen D.-D."/>
            <person name="Tian Y."/>
            <person name="Jiao J.-Y."/>
            <person name="Zhang X.-T."/>
            <person name="Zhang Y.-G."/>
            <person name="Zhang Y."/>
            <person name="Xiao M."/>
            <person name="Shu W.-S."/>
            <person name="Li W.-J."/>
        </authorList>
    </citation>
    <scope>NUCLEOTIDE SEQUENCE [LARGE SCALE GENOMIC DNA]</scope>
    <source>
        <strain evidence="2 3">EGI 80759</strain>
    </source>
</reference>
<sequence length="749" mass="78116">MSTTTAAGRSPTRVARTAASGLVGAGLLLLCLAFLVGPAGTPVAAQELSIDEREPVFDGLEQERITIRLSGGAVARGNVLRMDRDADTLELRPVQGEGRISGLETVPSMAAREFSEGAIAGTNGGWHLYRSGRPGGPRGAPNGFSVLDGRVQGAQTLLVGGATRPRSALGIGSDGELLTDLLDPTVTVEFGGEAFGSKELNRVLHEDSQEMRNDDQAVRRGLFLLDSQLGDSFPFGERFDDLEAVELEDLPLSPGETAVGRVERRLQDPTDLPAEGTTTIGAYEHLLDEVGALEPDDEVAITVDPNPQGDSTGWDEVEHAVPAVGLLEDGQVRTNELIRSEGFSLGRRSIVTGRNPRTAVGFNDDELLLVTIDGRQDGHSDGVTLQELGVAMRDLGARDAVNLDGGGSTTMSVDRRVTNRVSDDGGPRSVGDGLFVYTDYAFEASERLRGSDRYDTAAQVARAGFPDGAGTAVLATGEAFPDALAGGALAAREGDPLLLTRSGSLPSATERAIADLGVQRVIALGGTAAIDDDVVAALEATGVEVDRRDGRDRYETAALSANDDADRAFLAAGRDFPDALAAAAPAGQLQSPVLLTETDELPDATESWLEAASLDEVVVVGGSAAVSDEVLDAASDAAGAPAERVSGRERFATAAAINEWAAERIEGLDPSGLVVAQGRDFPDALAGGPLAAARDELLMIVPPTDVEAEASAADDLDARADTLSRVTLLGGTAALTSYQHWQLDQFALD</sequence>
<name>A0A411YDJ7_9ACTN</name>
<feature type="domain" description="Phosphodiester glycosidase" evidence="1">
    <location>
        <begin position="293"/>
        <end position="437"/>
    </location>
</feature>
<keyword evidence="3" id="KW-1185">Reference proteome</keyword>
<dbReference type="Gene3D" id="3.40.50.12090">
    <property type="match status" value="2"/>
</dbReference>
<dbReference type="InterPro" id="IPR018711">
    <property type="entry name" value="NAGPA"/>
</dbReference>
<dbReference type="Proteomes" id="UP000291469">
    <property type="component" value="Chromosome"/>
</dbReference>
<evidence type="ECO:0000313" key="2">
    <source>
        <dbReference type="EMBL" id="QBI19227.1"/>
    </source>
</evidence>
<dbReference type="KEGG" id="erz:ER308_06520"/>
<dbReference type="AlphaFoldDB" id="A0A411YDJ7"/>
<evidence type="ECO:0000259" key="1">
    <source>
        <dbReference type="Pfam" id="PF09992"/>
    </source>
</evidence>
<dbReference type="PANTHER" id="PTHR30032:SF1">
    <property type="entry name" value="N-ACETYLMURAMOYL-L-ALANINE AMIDASE LYTC"/>
    <property type="match status" value="1"/>
</dbReference>